<gene>
    <name evidence="3" type="ORF">AQUCO_00400362v1</name>
</gene>
<sequence length="113" mass="13349">MKKCIFHVELRTEEDKRKAFIKVCEVPYGEIDSISMDIKTKKMTVIGHIDEEKTAIKLRKYWKSGIDFVGPAKEPEKKIEEKKEEEKQQDDPNTPVIYYHHFEDDTQNDCVIC</sequence>
<accession>A0A2G5EUL5</accession>
<evidence type="ECO:0000313" key="4">
    <source>
        <dbReference type="Proteomes" id="UP000230069"/>
    </source>
</evidence>
<keyword evidence="1" id="KW-0479">Metal-binding</keyword>
<feature type="region of interest" description="Disordered" evidence="2">
    <location>
        <begin position="73"/>
        <end position="94"/>
    </location>
</feature>
<feature type="compositionally biased region" description="Basic and acidic residues" evidence="2">
    <location>
        <begin position="73"/>
        <end position="90"/>
    </location>
</feature>
<keyword evidence="4" id="KW-1185">Reference proteome</keyword>
<protein>
    <recommendedName>
        <fullName evidence="5">HMA domain-containing protein</fullName>
    </recommendedName>
</protein>
<dbReference type="InParanoid" id="A0A2G5EUL5"/>
<dbReference type="PANTHER" id="PTHR45811:SF49">
    <property type="entry name" value="OS04G0667600 PROTEIN"/>
    <property type="match status" value="1"/>
</dbReference>
<dbReference type="PANTHER" id="PTHR45811">
    <property type="entry name" value="COPPER TRANSPORT PROTEIN FAMILY-RELATED"/>
    <property type="match status" value="1"/>
</dbReference>
<evidence type="ECO:0000313" key="3">
    <source>
        <dbReference type="EMBL" id="PIA59424.1"/>
    </source>
</evidence>
<name>A0A2G5EUL5_AQUCA</name>
<evidence type="ECO:0000256" key="2">
    <source>
        <dbReference type="SAM" id="MobiDB-lite"/>
    </source>
</evidence>
<evidence type="ECO:0000256" key="1">
    <source>
        <dbReference type="ARBA" id="ARBA00022723"/>
    </source>
</evidence>
<dbReference type="InterPro" id="IPR051863">
    <property type="entry name" value="HIPP"/>
</dbReference>
<reference evidence="3 4" key="1">
    <citation type="submission" date="2017-09" db="EMBL/GenBank/DDBJ databases">
        <title>WGS assembly of Aquilegia coerulea Goldsmith.</title>
        <authorList>
            <person name="Hodges S."/>
            <person name="Kramer E."/>
            <person name="Nordborg M."/>
            <person name="Tomkins J."/>
            <person name="Borevitz J."/>
            <person name="Derieg N."/>
            <person name="Yan J."/>
            <person name="Mihaltcheva S."/>
            <person name="Hayes R.D."/>
            <person name="Rokhsar D."/>
        </authorList>
    </citation>
    <scope>NUCLEOTIDE SEQUENCE [LARGE SCALE GENOMIC DNA]</scope>
    <source>
        <strain evidence="4">cv. Goldsmith</strain>
    </source>
</reference>
<dbReference type="STRING" id="218851.A0A2G5EUL5"/>
<organism evidence="3 4">
    <name type="scientific">Aquilegia coerulea</name>
    <name type="common">Rocky mountain columbine</name>
    <dbReference type="NCBI Taxonomy" id="218851"/>
    <lineage>
        <taxon>Eukaryota</taxon>
        <taxon>Viridiplantae</taxon>
        <taxon>Streptophyta</taxon>
        <taxon>Embryophyta</taxon>
        <taxon>Tracheophyta</taxon>
        <taxon>Spermatophyta</taxon>
        <taxon>Magnoliopsida</taxon>
        <taxon>Ranunculales</taxon>
        <taxon>Ranunculaceae</taxon>
        <taxon>Thalictroideae</taxon>
        <taxon>Aquilegia</taxon>
    </lineage>
</organism>
<evidence type="ECO:0008006" key="5">
    <source>
        <dbReference type="Google" id="ProtNLM"/>
    </source>
</evidence>
<dbReference type="EMBL" id="KZ305021">
    <property type="protein sequence ID" value="PIA59424.1"/>
    <property type="molecule type" value="Genomic_DNA"/>
</dbReference>
<dbReference type="Proteomes" id="UP000230069">
    <property type="component" value="Unassembled WGS sequence"/>
</dbReference>
<dbReference type="OrthoDB" id="1930492at2759"/>
<dbReference type="GO" id="GO:0046872">
    <property type="term" value="F:metal ion binding"/>
    <property type="evidence" value="ECO:0007669"/>
    <property type="project" value="UniProtKB-KW"/>
</dbReference>
<dbReference type="AlphaFoldDB" id="A0A2G5EUL5"/>
<dbReference type="Gene3D" id="3.30.70.100">
    <property type="match status" value="1"/>
</dbReference>
<proteinExistence type="predicted"/>